<keyword evidence="5 10" id="KW-0255">Endonuclease</keyword>
<dbReference type="PROSITE" id="PS01070">
    <property type="entry name" value="NUCLEASE_NON_SPEC"/>
    <property type="match status" value="1"/>
</dbReference>
<dbReference type="SMART" id="SM00892">
    <property type="entry name" value="Endonuclease_NS"/>
    <property type="match status" value="1"/>
</dbReference>
<keyword evidence="6 10" id="KW-0378">Hydrolase</keyword>
<keyword evidence="7" id="KW-0460">Magnesium</keyword>
<gene>
    <name evidence="13" type="ORF">AWV77_18275</name>
</gene>
<sequence>MQGSLQFKHLPFLLIPLIAACTTTDRTREPAVAIQVMPGQVPAFDNCGVGCPTGGSPLTLNRQAYTLNNNGSTKFANWVSYRITKNTPASGRARNWATDPDIPPGETLDPVDYNGANVALKVDRGHQANLASMAGVADWPTLNYLSNITPQKADLNQGPWARLEDQERNLAKEPGVDQVYVVTGPLYEHFVGTLPGTNKVHTIPSGYWKIIFVGSSPQDGIYASFVMNQETPKGAAFCDYQVTVNQIEERSGLTFWSNLPQPVQAALKAKQGQLPARIGCNKT</sequence>
<evidence type="ECO:0000259" key="11">
    <source>
        <dbReference type="SMART" id="SM00477"/>
    </source>
</evidence>
<dbReference type="CDD" id="cd00091">
    <property type="entry name" value="NUC"/>
    <property type="match status" value="1"/>
</dbReference>
<evidence type="ECO:0000256" key="1">
    <source>
        <dbReference type="ARBA" id="ARBA00001946"/>
    </source>
</evidence>
<dbReference type="Pfam" id="PF01223">
    <property type="entry name" value="Endonuclease_NS"/>
    <property type="match status" value="1"/>
</dbReference>
<dbReference type="Proteomes" id="UP000067111">
    <property type="component" value="Unassembled WGS sequence"/>
</dbReference>
<proteinExistence type="inferred from homology"/>
<comment type="cofactor">
    <cofactor evidence="1 10">
        <name>Mg(2+)</name>
        <dbReference type="ChEBI" id="CHEBI:18420"/>
    </cofactor>
</comment>
<comment type="caution">
    <text evidence="13">The sequence shown here is derived from an EMBL/GenBank/DDBJ whole genome shotgun (WGS) entry which is preliminary data.</text>
</comment>
<dbReference type="SMART" id="SM00477">
    <property type="entry name" value="NUC"/>
    <property type="match status" value="1"/>
</dbReference>
<evidence type="ECO:0000256" key="4">
    <source>
        <dbReference type="ARBA" id="ARBA00022723"/>
    </source>
</evidence>
<dbReference type="GO" id="GO:0004519">
    <property type="term" value="F:endonuclease activity"/>
    <property type="evidence" value="ECO:0007669"/>
    <property type="project" value="UniProtKB-UniRule"/>
</dbReference>
<dbReference type="PANTHER" id="PTHR13966:SF5">
    <property type="entry name" value="ENDONUCLEASE G, MITOCHONDRIAL"/>
    <property type="match status" value="1"/>
</dbReference>
<feature type="binding site" evidence="9">
    <location>
        <position position="156"/>
    </location>
    <ligand>
        <name>Mg(2+)</name>
        <dbReference type="ChEBI" id="CHEBI:18420"/>
        <note>catalytic</note>
    </ligand>
</feature>
<evidence type="ECO:0000256" key="6">
    <source>
        <dbReference type="ARBA" id="ARBA00022801"/>
    </source>
</evidence>
<organism evidence="13 14">
    <name type="scientific">Pseudomonas palleroniana</name>
    <dbReference type="NCBI Taxonomy" id="191390"/>
    <lineage>
        <taxon>Bacteria</taxon>
        <taxon>Pseudomonadati</taxon>
        <taxon>Pseudomonadota</taxon>
        <taxon>Gammaproteobacteria</taxon>
        <taxon>Pseudomonadales</taxon>
        <taxon>Pseudomonadaceae</taxon>
        <taxon>Pseudomonas</taxon>
    </lineage>
</organism>
<dbReference type="GO" id="GO:0046872">
    <property type="term" value="F:metal ion binding"/>
    <property type="evidence" value="ECO:0007669"/>
    <property type="project" value="UniProtKB-KW"/>
</dbReference>
<dbReference type="RefSeq" id="WP_060755597.1">
    <property type="nucleotide sequence ID" value="NZ_CP087111.1"/>
</dbReference>
<dbReference type="GO" id="GO:0016787">
    <property type="term" value="F:hydrolase activity"/>
    <property type="evidence" value="ECO:0007669"/>
    <property type="project" value="UniProtKB-KW"/>
</dbReference>
<feature type="domain" description="ENPP1-3/EXOG-like endonuclease/phosphodiesterase" evidence="11">
    <location>
        <begin position="62"/>
        <end position="262"/>
    </location>
</feature>
<evidence type="ECO:0000313" key="13">
    <source>
        <dbReference type="EMBL" id="KWU49350.1"/>
    </source>
</evidence>
<reference evidence="14" key="1">
    <citation type="submission" date="2016-01" db="EMBL/GenBank/DDBJ databases">
        <authorList>
            <person name="Gamez R.M."/>
            <person name="Rodriguez F."/>
            <person name="Bernal J.F."/>
            <person name="Agarwala R."/>
            <person name="Landsman D."/>
            <person name="Marino-Ramirez L."/>
        </authorList>
    </citation>
    <scope>NUCLEOTIDE SEQUENCE [LARGE SCALE GENOMIC DNA]</scope>
    <source>
        <strain evidence="14">Ps006</strain>
    </source>
</reference>
<dbReference type="EC" id="3.1.30.-" evidence="10"/>
<evidence type="ECO:0000256" key="2">
    <source>
        <dbReference type="ARBA" id="ARBA00010052"/>
    </source>
</evidence>
<comment type="similarity">
    <text evidence="2 10">Belongs to the DNA/RNA non-specific endonuclease family.</text>
</comment>
<feature type="active site" description="Proton acceptor" evidence="8">
    <location>
        <position position="126"/>
    </location>
</feature>
<evidence type="ECO:0000259" key="12">
    <source>
        <dbReference type="SMART" id="SM00892"/>
    </source>
</evidence>
<keyword evidence="4 9" id="KW-0479">Metal-binding</keyword>
<dbReference type="OrthoDB" id="9811262at2"/>
<dbReference type="InterPro" id="IPR044925">
    <property type="entry name" value="His-Me_finger_sf"/>
</dbReference>
<dbReference type="PANTHER" id="PTHR13966">
    <property type="entry name" value="ENDONUCLEASE RELATED"/>
    <property type="match status" value="1"/>
</dbReference>
<dbReference type="InterPro" id="IPR040255">
    <property type="entry name" value="Non-specific_endonuclease"/>
</dbReference>
<dbReference type="SUPFAM" id="SSF54060">
    <property type="entry name" value="His-Me finger endonucleases"/>
    <property type="match status" value="1"/>
</dbReference>
<evidence type="ECO:0000256" key="9">
    <source>
        <dbReference type="PIRSR" id="PIRSR640255-2"/>
    </source>
</evidence>
<name>A0A0X7K3L4_9PSED</name>
<dbReference type="InterPro" id="IPR018524">
    <property type="entry name" value="DNA/RNA_endonuclease_AS"/>
</dbReference>
<evidence type="ECO:0000256" key="3">
    <source>
        <dbReference type="ARBA" id="ARBA00022722"/>
    </source>
</evidence>
<dbReference type="AlphaFoldDB" id="A0A0X7K3L4"/>
<keyword evidence="3 10" id="KW-0540">Nuclease</keyword>
<evidence type="ECO:0000256" key="10">
    <source>
        <dbReference type="RuleBase" id="RU366055"/>
    </source>
</evidence>
<evidence type="ECO:0000256" key="8">
    <source>
        <dbReference type="PIRSR" id="PIRSR640255-1"/>
    </source>
</evidence>
<protein>
    <recommendedName>
        <fullName evidence="10">Endonuclease</fullName>
        <ecNumber evidence="10">3.1.30.-</ecNumber>
    </recommendedName>
</protein>
<evidence type="ECO:0000256" key="7">
    <source>
        <dbReference type="ARBA" id="ARBA00022842"/>
    </source>
</evidence>
<evidence type="ECO:0000313" key="14">
    <source>
        <dbReference type="Proteomes" id="UP000067111"/>
    </source>
</evidence>
<dbReference type="Gene3D" id="3.40.570.10">
    <property type="entry name" value="Extracellular Endonuclease, subunit A"/>
    <property type="match status" value="1"/>
</dbReference>
<evidence type="ECO:0000256" key="5">
    <source>
        <dbReference type="ARBA" id="ARBA00022759"/>
    </source>
</evidence>
<dbReference type="InterPro" id="IPR020821">
    <property type="entry name" value="ENPP1-3/EXOG-like_nuc-like"/>
</dbReference>
<accession>A0A0X7K3L4</accession>
<dbReference type="GeneID" id="97921232"/>
<dbReference type="GO" id="GO:0003676">
    <property type="term" value="F:nucleic acid binding"/>
    <property type="evidence" value="ECO:0007669"/>
    <property type="project" value="InterPro"/>
</dbReference>
<feature type="domain" description="DNA/RNA non-specific endonuclease/pyrophosphatase/phosphodiesterase" evidence="12">
    <location>
        <begin position="61"/>
        <end position="262"/>
    </location>
</feature>
<dbReference type="EMBL" id="LRMR01000026">
    <property type="protein sequence ID" value="KWU49350.1"/>
    <property type="molecule type" value="Genomic_DNA"/>
</dbReference>
<dbReference type="InterPro" id="IPR001604">
    <property type="entry name" value="Endo_G_ENPP1-like_dom"/>
</dbReference>
<dbReference type="InterPro" id="IPR044929">
    <property type="entry name" value="DNA/RNA_non-sp_Endonuclease_sf"/>
</dbReference>